<dbReference type="SUPFAM" id="SSF51905">
    <property type="entry name" value="FAD/NAD(P)-binding domain"/>
    <property type="match status" value="1"/>
</dbReference>
<evidence type="ECO:0000313" key="12">
    <source>
        <dbReference type="EMBL" id="PWK57601.1"/>
    </source>
</evidence>
<evidence type="ECO:0000256" key="9">
    <source>
        <dbReference type="ARBA" id="ARBA00048305"/>
    </source>
</evidence>
<dbReference type="EC" id="1.4.3.16" evidence="4"/>
<dbReference type="SUPFAM" id="SSF56425">
    <property type="entry name" value="Succinate dehydrogenase/fumarate reductase flavoprotein, catalytic domain"/>
    <property type="match status" value="1"/>
</dbReference>
<dbReference type="PANTHER" id="PTHR42716">
    <property type="entry name" value="L-ASPARTATE OXIDASE"/>
    <property type="match status" value="1"/>
</dbReference>
<dbReference type="InterPro" id="IPR037099">
    <property type="entry name" value="Fum_R/Succ_DH_flav-like_C_sf"/>
</dbReference>
<accession>A0A316G9K7</accession>
<dbReference type="Gene3D" id="1.20.58.100">
    <property type="entry name" value="Fumarate reductase/succinate dehydrogenase flavoprotein-like, C-terminal domain"/>
    <property type="match status" value="1"/>
</dbReference>
<dbReference type="PRINTS" id="PR00368">
    <property type="entry name" value="FADPNR"/>
</dbReference>
<dbReference type="OrthoDB" id="9806724at2"/>
<dbReference type="EMBL" id="QGGV01000002">
    <property type="protein sequence ID" value="PWK57601.1"/>
    <property type="molecule type" value="Genomic_DNA"/>
</dbReference>
<dbReference type="Gene3D" id="3.90.700.10">
    <property type="entry name" value="Succinate dehydrogenase/fumarate reductase flavoprotein, catalytic domain"/>
    <property type="match status" value="1"/>
</dbReference>
<dbReference type="GO" id="GO:0008734">
    <property type="term" value="F:L-aspartate oxidase activity"/>
    <property type="evidence" value="ECO:0007669"/>
    <property type="project" value="UniProtKB-EC"/>
</dbReference>
<evidence type="ECO:0000256" key="4">
    <source>
        <dbReference type="ARBA" id="ARBA00012173"/>
    </source>
</evidence>
<dbReference type="AlphaFoldDB" id="A0A316G9K7"/>
<dbReference type="Pfam" id="PF00890">
    <property type="entry name" value="FAD_binding_2"/>
    <property type="match status" value="1"/>
</dbReference>
<dbReference type="InterPro" id="IPR036188">
    <property type="entry name" value="FAD/NAD-bd_sf"/>
</dbReference>
<keyword evidence="5" id="KW-0285">Flavoprotein</keyword>
<dbReference type="SUPFAM" id="SSF46977">
    <property type="entry name" value="Succinate dehydrogenase/fumarate reductase flavoprotein C-terminal domain"/>
    <property type="match status" value="1"/>
</dbReference>
<evidence type="ECO:0000259" key="11">
    <source>
        <dbReference type="Pfam" id="PF02910"/>
    </source>
</evidence>
<evidence type="ECO:0000313" key="13">
    <source>
        <dbReference type="Proteomes" id="UP000245390"/>
    </source>
</evidence>
<evidence type="ECO:0000256" key="1">
    <source>
        <dbReference type="ARBA" id="ARBA00001974"/>
    </source>
</evidence>
<feature type="domain" description="Fumarate reductase/succinate dehydrogenase flavoprotein-like C-terminal" evidence="11">
    <location>
        <begin position="431"/>
        <end position="511"/>
    </location>
</feature>
<comment type="caution">
    <text evidence="12">The sequence shown here is derived from an EMBL/GenBank/DDBJ whole genome shotgun (WGS) entry which is preliminary data.</text>
</comment>
<keyword evidence="7" id="KW-0274">FAD</keyword>
<comment type="catalytic activity">
    <reaction evidence="9">
        <text>L-aspartate + O2 = iminosuccinate + H2O2</text>
        <dbReference type="Rhea" id="RHEA:25876"/>
        <dbReference type="ChEBI" id="CHEBI:15379"/>
        <dbReference type="ChEBI" id="CHEBI:16240"/>
        <dbReference type="ChEBI" id="CHEBI:29991"/>
        <dbReference type="ChEBI" id="CHEBI:77875"/>
        <dbReference type="EC" id="1.4.3.16"/>
    </reaction>
    <physiologicalReaction direction="left-to-right" evidence="9">
        <dbReference type="Rhea" id="RHEA:25877"/>
    </physiologicalReaction>
</comment>
<reference evidence="12 13" key="1">
    <citation type="submission" date="2018-05" db="EMBL/GenBank/DDBJ databases">
        <title>Genomic Encyclopedia of Type Strains, Phase IV (KMG-IV): sequencing the most valuable type-strain genomes for metagenomic binning, comparative biology and taxonomic classification.</title>
        <authorList>
            <person name="Goeker M."/>
        </authorList>
    </citation>
    <scope>NUCLEOTIDE SEQUENCE [LARGE SCALE GENOMIC DNA]</scope>
    <source>
        <strain evidence="12 13">DSM 103371</strain>
    </source>
</reference>
<evidence type="ECO:0000256" key="6">
    <source>
        <dbReference type="ARBA" id="ARBA00022642"/>
    </source>
</evidence>
<dbReference type="PANTHER" id="PTHR42716:SF2">
    <property type="entry name" value="L-ASPARTATE OXIDASE, CHLOROPLASTIC"/>
    <property type="match status" value="1"/>
</dbReference>
<evidence type="ECO:0000256" key="5">
    <source>
        <dbReference type="ARBA" id="ARBA00022630"/>
    </source>
</evidence>
<dbReference type="Pfam" id="PF02910">
    <property type="entry name" value="Succ_DH_flav_C"/>
    <property type="match status" value="1"/>
</dbReference>
<comment type="pathway">
    <text evidence="2">Cofactor biosynthesis; NAD(+) biosynthesis; iminoaspartate from L-aspartate (oxidase route): step 1/1.</text>
</comment>
<evidence type="ECO:0000256" key="3">
    <source>
        <dbReference type="ARBA" id="ARBA00008562"/>
    </source>
</evidence>
<keyword evidence="8" id="KW-0560">Oxidoreductase</keyword>
<name>A0A316G9K7_9RHOB</name>
<dbReference type="Gene3D" id="3.50.50.60">
    <property type="entry name" value="FAD/NAD(P)-binding domain"/>
    <property type="match status" value="1"/>
</dbReference>
<dbReference type="UniPathway" id="UPA00253">
    <property type="reaction ID" value="UER00326"/>
</dbReference>
<comment type="similarity">
    <text evidence="3">Belongs to the FAD-dependent oxidoreductase 2 family. NadB subfamily.</text>
</comment>
<dbReference type="RefSeq" id="WP_109758199.1">
    <property type="nucleotide sequence ID" value="NZ_CP034588.1"/>
</dbReference>
<organism evidence="12 13">
    <name type="scientific">Silicimonas algicola</name>
    <dbReference type="NCBI Taxonomy" id="1826607"/>
    <lineage>
        <taxon>Bacteria</taxon>
        <taxon>Pseudomonadati</taxon>
        <taxon>Pseudomonadota</taxon>
        <taxon>Alphaproteobacteria</taxon>
        <taxon>Rhodobacterales</taxon>
        <taxon>Paracoccaceae</taxon>
    </lineage>
</organism>
<dbReference type="InterPro" id="IPR003953">
    <property type="entry name" value="FAD-dep_OxRdtase_2_FAD-bd"/>
</dbReference>
<protein>
    <recommendedName>
        <fullName evidence="4">L-aspartate oxidase</fullName>
        <ecNumber evidence="4">1.4.3.16</ecNumber>
    </recommendedName>
</protein>
<dbReference type="InterPro" id="IPR027477">
    <property type="entry name" value="Succ_DH/fumarate_Rdtase_cat_sf"/>
</dbReference>
<dbReference type="KEGG" id="salo:EF888_12940"/>
<evidence type="ECO:0000256" key="7">
    <source>
        <dbReference type="ARBA" id="ARBA00022827"/>
    </source>
</evidence>
<keyword evidence="6" id="KW-0662">Pyridine nucleotide biosynthesis</keyword>
<sequence length="537" mass="55751">MTGNISAAVVVIGEGIAGLVAALRARDAGASVLIVGLGGGASGWLQGVNVVVDGADNQDTTSAHRDDILREGCGINIPTMVEDTVSAAQQAFRALRELGVGFAEVDGKLVLRHASGSSRPRCCFTPSAMWGGQAATILRRALKTRSVQRKRLRVLRLIVNGGRVRGVVAQDPRGGNPVMIDAGAVILASGGVGSLFAQSTYPRDVYGASAALALRAGAELADMEFLQFEPLVGHAPKEISRYVIPTTLFGDGAVMRDVNGRRFLLERRPQGEAGIGKEDLVREMARQSAAGTTLKEGGLWFDATGLDPSIIDRYPWLATFMRKHEIDMTQSPVAVWPAPHTCLGGVAVDRDRQSRVGGLFAAGEAAAGVHGAGRLAGGSGTDVLAAGWIAGAAAARVAAATRFGTMPTSLNYNICSPADADGRALTQVNAEVSQCLSNAAGIVRNGETLADAANQLARLAEGLGASSENPLSPAAATADRILVGRAIIESALARCESRGAHLRSDYPATDALQARSLFVSFDGDGDGNVAIVTERRT</sequence>
<proteinExistence type="inferred from homology"/>
<dbReference type="InterPro" id="IPR005288">
    <property type="entry name" value="NadB"/>
</dbReference>
<evidence type="ECO:0000259" key="10">
    <source>
        <dbReference type="Pfam" id="PF00890"/>
    </source>
</evidence>
<gene>
    <name evidence="12" type="ORF">C8D95_102246</name>
</gene>
<dbReference type="Proteomes" id="UP000245390">
    <property type="component" value="Unassembled WGS sequence"/>
</dbReference>
<keyword evidence="13" id="KW-1185">Reference proteome</keyword>
<dbReference type="GO" id="GO:0034628">
    <property type="term" value="P:'de novo' NAD+ biosynthetic process from L-aspartate"/>
    <property type="evidence" value="ECO:0007669"/>
    <property type="project" value="TreeGrafter"/>
</dbReference>
<feature type="domain" description="FAD-dependent oxidoreductase 2 FAD-binding" evidence="10">
    <location>
        <begin position="9"/>
        <end position="379"/>
    </location>
</feature>
<dbReference type="InterPro" id="IPR015939">
    <property type="entry name" value="Fum_Rdtase/Succ_DH_flav-like_C"/>
</dbReference>
<comment type="cofactor">
    <cofactor evidence="1">
        <name>FAD</name>
        <dbReference type="ChEBI" id="CHEBI:57692"/>
    </cofactor>
</comment>
<evidence type="ECO:0000256" key="2">
    <source>
        <dbReference type="ARBA" id="ARBA00004950"/>
    </source>
</evidence>
<evidence type="ECO:0000256" key="8">
    <source>
        <dbReference type="ARBA" id="ARBA00023002"/>
    </source>
</evidence>